<dbReference type="SUPFAM" id="SSF90123">
    <property type="entry name" value="ABC transporter transmembrane region"/>
    <property type="match status" value="2"/>
</dbReference>
<comment type="similarity">
    <text evidence="2">Belongs to the ABC transporter superfamily. ABCC family. Conjugate transporter (TC 3.A.1.208) subfamily.</text>
</comment>
<dbReference type="InterPro" id="IPR011527">
    <property type="entry name" value="ABC1_TM_dom"/>
</dbReference>
<reference evidence="34" key="2">
    <citation type="submission" date="2025-08" db="UniProtKB">
        <authorList>
            <consortium name="Ensembl"/>
        </authorList>
    </citation>
    <scope>IDENTIFICATION</scope>
</reference>
<feature type="domain" description="ABC transporter" evidence="32">
    <location>
        <begin position="977"/>
        <end position="1211"/>
    </location>
</feature>
<dbReference type="PROSITE" id="PS00211">
    <property type="entry name" value="ABC_TRANSPORTER_1"/>
    <property type="match status" value="2"/>
</dbReference>
<evidence type="ECO:0000256" key="12">
    <source>
        <dbReference type="ARBA" id="ARBA00022989"/>
    </source>
</evidence>
<dbReference type="Pfam" id="PF00005">
    <property type="entry name" value="ABC_tran"/>
    <property type="match status" value="2"/>
</dbReference>
<comment type="catalytic activity">
    <reaction evidence="25">
        <text>2',3'-cGAMP(in) + ATP + H2O = 2',3'-cGAMP(out) + ADP + phosphate + H(+)</text>
        <dbReference type="Rhea" id="RHEA:74887"/>
        <dbReference type="ChEBI" id="CHEBI:15377"/>
        <dbReference type="ChEBI" id="CHEBI:15378"/>
        <dbReference type="ChEBI" id="CHEBI:30616"/>
        <dbReference type="ChEBI" id="CHEBI:43474"/>
        <dbReference type="ChEBI" id="CHEBI:143093"/>
        <dbReference type="ChEBI" id="CHEBI:456216"/>
    </reaction>
</comment>
<dbReference type="GO" id="GO:0016887">
    <property type="term" value="F:ATP hydrolysis activity"/>
    <property type="evidence" value="ECO:0007669"/>
    <property type="project" value="InterPro"/>
</dbReference>
<keyword evidence="11" id="KW-1278">Translocase</keyword>
<dbReference type="GO" id="GO:0046942">
    <property type="term" value="P:carboxylic acid transport"/>
    <property type="evidence" value="ECO:0007669"/>
    <property type="project" value="UniProtKB-ARBA"/>
</dbReference>
<dbReference type="InterPro" id="IPR017871">
    <property type="entry name" value="ABC_transporter-like_CS"/>
</dbReference>
<name>A0A8D2K7A2_THEGE</name>
<evidence type="ECO:0000256" key="31">
    <source>
        <dbReference type="SAM" id="Phobius"/>
    </source>
</evidence>
<dbReference type="Ensembl" id="ENSTGET00000035235.1">
    <property type="protein sequence ID" value="ENSTGEP00000029608.1"/>
    <property type="gene ID" value="ENSTGEG00000023772.1"/>
</dbReference>
<evidence type="ECO:0000256" key="8">
    <source>
        <dbReference type="ARBA" id="ARBA00022741"/>
    </source>
</evidence>
<feature type="region of interest" description="Disordered" evidence="30">
    <location>
        <begin position="601"/>
        <end position="622"/>
    </location>
</feature>
<feature type="transmembrane region" description="Helical" evidence="31">
    <location>
        <begin position="700"/>
        <end position="728"/>
    </location>
</feature>
<evidence type="ECO:0000256" key="17">
    <source>
        <dbReference type="ARBA" id="ARBA00041009"/>
    </source>
</evidence>
<dbReference type="InterPro" id="IPR005292">
    <property type="entry name" value="MRP"/>
</dbReference>
<evidence type="ECO:0000256" key="24">
    <source>
        <dbReference type="ARBA" id="ARBA00047576"/>
    </source>
</evidence>
<dbReference type="AlphaFoldDB" id="A0A8D2K7A2"/>
<keyword evidence="4" id="KW-0813">Transport</keyword>
<feature type="transmembrane region" description="Helical" evidence="31">
    <location>
        <begin position="883"/>
        <end position="904"/>
    </location>
</feature>
<comment type="catalytic activity">
    <reaction evidence="23">
        <text>leukotriene C4(in) + ATP + H2O = leukotriene C4(out) + ADP + phosphate + H(+)</text>
        <dbReference type="Rhea" id="RHEA:38963"/>
        <dbReference type="ChEBI" id="CHEBI:15377"/>
        <dbReference type="ChEBI" id="CHEBI:15378"/>
        <dbReference type="ChEBI" id="CHEBI:30616"/>
        <dbReference type="ChEBI" id="CHEBI:43474"/>
        <dbReference type="ChEBI" id="CHEBI:57973"/>
        <dbReference type="ChEBI" id="CHEBI:456216"/>
    </reaction>
    <physiologicalReaction direction="left-to-right" evidence="23">
        <dbReference type="Rhea" id="RHEA:38964"/>
    </physiologicalReaction>
</comment>
<feature type="domain" description="ABC transmembrane type-1" evidence="33">
    <location>
        <begin position="1"/>
        <end position="282"/>
    </location>
</feature>
<evidence type="ECO:0000313" key="34">
    <source>
        <dbReference type="Ensembl" id="ENSTGEP00000029608.1"/>
    </source>
</evidence>
<keyword evidence="5" id="KW-1003">Cell membrane</keyword>
<dbReference type="FunFam" id="1.20.1560.10:FF:000001">
    <property type="entry name" value="ATP-binding cassette subfamily C member 1"/>
    <property type="match status" value="1"/>
</dbReference>
<dbReference type="NCBIfam" id="TIGR00957">
    <property type="entry name" value="MRP_assoc_pro"/>
    <property type="match status" value="1"/>
</dbReference>
<feature type="region of interest" description="Disordered" evidence="30">
    <location>
        <begin position="545"/>
        <end position="577"/>
    </location>
</feature>
<keyword evidence="13" id="KW-0445">Lipid transport</keyword>
<dbReference type="InterPro" id="IPR036640">
    <property type="entry name" value="ABC1_TM_sf"/>
</dbReference>
<evidence type="ECO:0000256" key="22">
    <source>
        <dbReference type="ARBA" id="ARBA00047354"/>
    </source>
</evidence>
<evidence type="ECO:0000259" key="32">
    <source>
        <dbReference type="PROSITE" id="PS50893"/>
    </source>
</evidence>
<dbReference type="PROSITE" id="PS50893">
    <property type="entry name" value="ABC_TRANSPORTER_2"/>
    <property type="match status" value="2"/>
</dbReference>
<keyword evidence="9" id="KW-0378">Hydrolase</keyword>
<dbReference type="FunFam" id="1.20.1560.10:FF:000007">
    <property type="entry name" value="ATP-binding cassette subfamily C member 1"/>
    <property type="match status" value="1"/>
</dbReference>
<evidence type="ECO:0000256" key="9">
    <source>
        <dbReference type="ARBA" id="ARBA00022801"/>
    </source>
</evidence>
<dbReference type="Proteomes" id="UP000694411">
    <property type="component" value="Chromosome 20"/>
</dbReference>
<evidence type="ECO:0000256" key="25">
    <source>
        <dbReference type="ARBA" id="ARBA00048171"/>
    </source>
</evidence>
<sequence>MSFFFKAIHDLMMFSGPEILKLLINFVNDTKAPDWQGYFYTALLFVAACLQTLVLHQYFHICFVSGMRIKTAVIGAVYRKALVITNAARKSSTVGEIVNLMSVDAQRFMDLATYINMIWSAPLQVILALYLLWRNLGPPILAGVAVMVLMVPVNAVMAMKTKTYQVAHMKSKDNRIKLMNEILNGIKVLKLYAWELAFKDKVLAIRQEELKVLKKSAYLAAVGTFTWVCTPFLVALCTFAVYVTIDKNNILDAQKAFVSLALFNILRFPLNILPMVISSIVQASVSLKRLRIFLSHEELEPDSIERRPVKDGGDTNSITVRNATFTWARSDPPTLNGITFSIPEGALVAVVGQVGCGKSSLLSALLAEMDKVEGHVAIKGSVAYVPQQAWIQNDSLQENILFGCQLEEPYYRSVIQACALLPDLEILPSGDRTEIGEKGVNLSGGQKQRVSLARAVYCNADIYLFDDPLSAVDAHVGKHIFENVIGPKGMLKNKTRILVTHSMSYLPQVDVIIVMSGGKISEMGSYQELLARDGAFAEFLRTYASAEQEQDPEDNGSKVVDEEEAGVTGISGPGKEAKQMENGMLVTDSAGKQLQRQLSSSSSYSGDISRQHNSTAELQKDGAKKEETWKLMEADKAQTGQVKLSVYWDYMKAIGLFISFLSIFLFICNHVAALASNYWLSLWTDDPIVNGTQEHTKVRLSVYGALGISQGIAVFGYSMAVSIGGILASRYLHVDLLHSILRSPMSFFERTPSGNLVNRFSKELDTVDSMIPEVIKMFMGSLFNVIGACIVILLATPIAAIIIPPLGLIYFFVQRFYVASSRQLKRLESVSRSPVYSHFNETLLGVSVIRAFEEQERFIHQSDLKVDANQKAYYPSIVANRWLAVRLECVGNCIVLFAALFAVISRHSLSAGLVGLSVSYSLQVTTYLNWLVRMSSEMETNIVAVERLKEYSETEKEAPWQIQETAPPSNWPQVGRVEFRNYCLRYREDLDFVLRHINVTINGGEKVGIVGRTGAGKSSLTLGLFRINESAEGEIIIDGINIARIGLHDLRFKITIIPQDPVLFSGSLRMNLDPFSQYSDEEVWTSLELAHLKGFVSALPDKLDHECAEGGENLSVGQRQLVCLARALLRKTKILVLDEATAAVDLETDDLIQSTIRTQFEDCTVLTIAHRLNTIMDYTRVIVLDKGEIQEYGAPSDLLQQRGLFYNMARDAGLV</sequence>
<evidence type="ECO:0000256" key="13">
    <source>
        <dbReference type="ARBA" id="ARBA00023055"/>
    </source>
</evidence>
<keyword evidence="6 31" id="KW-0812">Transmembrane</keyword>
<evidence type="ECO:0000256" key="21">
    <source>
        <dbReference type="ARBA" id="ARBA00047331"/>
    </source>
</evidence>
<dbReference type="CDD" id="cd18603">
    <property type="entry name" value="ABC_6TM_MRP1_2_3_6_D2_like"/>
    <property type="match status" value="1"/>
</dbReference>
<feature type="transmembrane region" description="Helical" evidence="31">
    <location>
        <begin position="785"/>
        <end position="813"/>
    </location>
</feature>
<keyword evidence="10" id="KW-0067">ATP-binding</keyword>
<feature type="transmembrane region" description="Helical" evidence="31">
    <location>
        <begin position="257"/>
        <end position="281"/>
    </location>
</feature>
<keyword evidence="12 31" id="KW-1133">Transmembrane helix</keyword>
<evidence type="ECO:0000256" key="30">
    <source>
        <dbReference type="SAM" id="MobiDB-lite"/>
    </source>
</evidence>
<dbReference type="EC" id="7.6.2.2" evidence="3"/>
<keyword evidence="8" id="KW-0547">Nucleotide-binding</keyword>
<dbReference type="Gene3D" id="1.20.1560.10">
    <property type="entry name" value="ABC transporter type 1, transmembrane domain"/>
    <property type="match status" value="2"/>
</dbReference>
<evidence type="ECO:0000259" key="33">
    <source>
        <dbReference type="PROSITE" id="PS50929"/>
    </source>
</evidence>
<proteinExistence type="inferred from homology"/>
<evidence type="ECO:0000256" key="14">
    <source>
        <dbReference type="ARBA" id="ARBA00023136"/>
    </source>
</evidence>
<evidence type="ECO:0000256" key="23">
    <source>
        <dbReference type="ARBA" id="ARBA00047523"/>
    </source>
</evidence>
<dbReference type="Pfam" id="PF00664">
    <property type="entry name" value="ABC_membrane"/>
    <property type="match status" value="2"/>
</dbReference>
<dbReference type="CDD" id="cd18595">
    <property type="entry name" value="ABC_6TM_MRP1_2_3_6_D1_like"/>
    <property type="match status" value="1"/>
</dbReference>
<evidence type="ECO:0000256" key="29">
    <source>
        <dbReference type="ARBA" id="ARBA00049921"/>
    </source>
</evidence>
<comment type="catalytic activity">
    <reaction evidence="28">
        <text>prostaglandin A2-S-(R)-glutathione(in) + ATP + H2O = prostaglandin A2-S-(R)-glutathione(out) + ADP + phosphate + H(+)</text>
        <dbReference type="Rhea" id="RHEA:81695"/>
        <dbReference type="ChEBI" id="CHEBI:15377"/>
        <dbReference type="ChEBI" id="CHEBI:15378"/>
        <dbReference type="ChEBI" id="CHEBI:30616"/>
        <dbReference type="ChEBI" id="CHEBI:43474"/>
        <dbReference type="ChEBI" id="CHEBI:133768"/>
        <dbReference type="ChEBI" id="CHEBI:456216"/>
    </reaction>
    <physiologicalReaction direction="left-to-right" evidence="28">
        <dbReference type="Rhea" id="RHEA:81696"/>
    </physiologicalReaction>
</comment>
<evidence type="ECO:0000256" key="11">
    <source>
        <dbReference type="ARBA" id="ARBA00022967"/>
    </source>
</evidence>
<evidence type="ECO:0000256" key="28">
    <source>
        <dbReference type="ARBA" id="ARBA00049910"/>
    </source>
</evidence>
<dbReference type="SMART" id="SM00382">
    <property type="entry name" value="AAA"/>
    <property type="match status" value="2"/>
</dbReference>
<dbReference type="PROSITE" id="PS50929">
    <property type="entry name" value="ABC_TM1F"/>
    <property type="match status" value="2"/>
</dbReference>
<dbReference type="EC" id="7.6.2.3" evidence="15"/>
<dbReference type="GO" id="GO:0043225">
    <property type="term" value="F:ATPase-coupled inorganic anion transmembrane transporter activity"/>
    <property type="evidence" value="ECO:0007669"/>
    <property type="project" value="UniProtKB-ARBA"/>
</dbReference>
<dbReference type="PANTHER" id="PTHR24223">
    <property type="entry name" value="ATP-BINDING CASSETTE SUB-FAMILY C"/>
    <property type="match status" value="1"/>
</dbReference>
<feature type="compositionally biased region" description="Polar residues" evidence="30">
    <location>
        <begin position="606"/>
        <end position="617"/>
    </location>
</feature>
<comment type="catalytic activity">
    <reaction evidence="24">
        <text>17beta-estradiol 17-O-(beta-D-glucuronate)(in) + ATP + H2O = 17beta-estradiol 17-O-(beta-D-glucuronate)(out) + ADP + phosphate + H(+)</text>
        <dbReference type="Rhea" id="RHEA:60128"/>
        <dbReference type="ChEBI" id="CHEBI:15377"/>
        <dbReference type="ChEBI" id="CHEBI:15378"/>
        <dbReference type="ChEBI" id="CHEBI:30616"/>
        <dbReference type="ChEBI" id="CHEBI:43474"/>
        <dbReference type="ChEBI" id="CHEBI:82961"/>
        <dbReference type="ChEBI" id="CHEBI:456216"/>
    </reaction>
    <physiologicalReaction direction="left-to-right" evidence="24">
        <dbReference type="Rhea" id="RHEA:60129"/>
    </physiologicalReaction>
</comment>
<dbReference type="PANTHER" id="PTHR24223:SF241">
    <property type="entry name" value="MULTIDRUG RESISTANCE-ASSOCIATED PROTEIN 1"/>
    <property type="match status" value="1"/>
</dbReference>
<dbReference type="FunFam" id="3.40.50.300:FF:000074">
    <property type="entry name" value="Multidrug resistance-associated protein 5 isoform 1"/>
    <property type="match status" value="1"/>
</dbReference>
<feature type="transmembrane region" description="Helical" evidence="31">
    <location>
        <begin position="653"/>
        <end position="680"/>
    </location>
</feature>
<dbReference type="GO" id="GO:0005524">
    <property type="term" value="F:ATP binding"/>
    <property type="evidence" value="ECO:0007669"/>
    <property type="project" value="UniProtKB-KW"/>
</dbReference>
<dbReference type="InterPro" id="IPR003593">
    <property type="entry name" value="AAA+_ATPase"/>
</dbReference>
<dbReference type="GO" id="GO:0034634">
    <property type="term" value="F:glutathione transmembrane transporter activity"/>
    <property type="evidence" value="ECO:0007669"/>
    <property type="project" value="TreeGrafter"/>
</dbReference>
<organism evidence="34 35">
    <name type="scientific">Theropithecus gelada</name>
    <name type="common">Gelada baboon</name>
    <dbReference type="NCBI Taxonomy" id="9565"/>
    <lineage>
        <taxon>Eukaryota</taxon>
        <taxon>Metazoa</taxon>
        <taxon>Chordata</taxon>
        <taxon>Craniata</taxon>
        <taxon>Vertebrata</taxon>
        <taxon>Euteleostomi</taxon>
        <taxon>Mammalia</taxon>
        <taxon>Eutheria</taxon>
        <taxon>Euarchontoglires</taxon>
        <taxon>Primates</taxon>
        <taxon>Haplorrhini</taxon>
        <taxon>Catarrhini</taxon>
        <taxon>Cercopithecidae</taxon>
        <taxon>Cercopithecinae</taxon>
        <taxon>Theropithecus</taxon>
    </lineage>
</organism>
<keyword evidence="14 31" id="KW-0472">Membrane</keyword>
<evidence type="ECO:0000256" key="26">
    <source>
        <dbReference type="ARBA" id="ARBA00048825"/>
    </source>
</evidence>
<dbReference type="InterPro" id="IPR003439">
    <property type="entry name" value="ABC_transporter-like_ATP-bd"/>
</dbReference>
<evidence type="ECO:0000256" key="2">
    <source>
        <dbReference type="ARBA" id="ARBA00009726"/>
    </source>
</evidence>
<dbReference type="GO" id="GO:0016323">
    <property type="term" value="C:basolateral plasma membrane"/>
    <property type="evidence" value="ECO:0007669"/>
    <property type="project" value="TreeGrafter"/>
</dbReference>
<gene>
    <name evidence="34" type="primary">ABCC1</name>
</gene>
<evidence type="ECO:0000256" key="7">
    <source>
        <dbReference type="ARBA" id="ARBA00022737"/>
    </source>
</evidence>
<feature type="domain" description="ABC transporter" evidence="32">
    <location>
        <begin position="318"/>
        <end position="542"/>
    </location>
</feature>
<evidence type="ECO:0000256" key="20">
    <source>
        <dbReference type="ARBA" id="ARBA00042274"/>
    </source>
</evidence>
<dbReference type="Gene3D" id="3.40.50.300">
    <property type="entry name" value="P-loop containing nucleotide triphosphate hydrolases"/>
    <property type="match status" value="2"/>
</dbReference>
<comment type="catalytic activity">
    <reaction evidence="16">
        <text>ATP + H2O + xenobioticSide 1 = ADP + phosphate + xenobioticSide 2.</text>
        <dbReference type="EC" id="7.6.2.2"/>
    </reaction>
</comment>
<evidence type="ECO:0000313" key="35">
    <source>
        <dbReference type="Proteomes" id="UP000694411"/>
    </source>
</evidence>
<feature type="transmembrane region" description="Helical" evidence="31">
    <location>
        <begin position="111"/>
        <end position="133"/>
    </location>
</feature>
<comment type="subcellular location">
    <subcellularLocation>
        <location evidence="1">Cell membrane</location>
        <topology evidence="1">Multi-pass membrane protein</topology>
    </subcellularLocation>
</comment>
<evidence type="ECO:0000256" key="19">
    <source>
        <dbReference type="ARBA" id="ARBA00041913"/>
    </source>
</evidence>
<dbReference type="GO" id="GO:0008559">
    <property type="term" value="F:ABC-type xenobiotic transporter activity"/>
    <property type="evidence" value="ECO:0007669"/>
    <property type="project" value="UniProtKB-EC"/>
</dbReference>
<dbReference type="SUPFAM" id="SSF52540">
    <property type="entry name" value="P-loop containing nucleoside triphosphate hydrolases"/>
    <property type="match status" value="2"/>
</dbReference>
<keyword evidence="35" id="KW-1185">Reference proteome</keyword>
<dbReference type="InterPro" id="IPR050173">
    <property type="entry name" value="ABC_transporter_C-like"/>
</dbReference>
<dbReference type="GO" id="GO:0006805">
    <property type="term" value="P:xenobiotic metabolic process"/>
    <property type="evidence" value="ECO:0007669"/>
    <property type="project" value="UniProtKB-ARBA"/>
</dbReference>
<evidence type="ECO:0000256" key="16">
    <source>
        <dbReference type="ARBA" id="ARBA00034018"/>
    </source>
</evidence>
<evidence type="ECO:0000256" key="18">
    <source>
        <dbReference type="ARBA" id="ARBA00041345"/>
    </source>
</evidence>
<comment type="catalytic activity">
    <reaction evidence="29">
        <text>S-[(2E,6E,10E)-geranylgeranyl]-L-glutathione(in) + ATP + H2O = S-[(2E,6E,10E)-geranylgeranyl]-L-glutathione(out) + ADP + phosphate + H(+)</text>
        <dbReference type="Rhea" id="RHEA:81611"/>
        <dbReference type="ChEBI" id="CHEBI:15377"/>
        <dbReference type="ChEBI" id="CHEBI:15378"/>
        <dbReference type="ChEBI" id="CHEBI:30616"/>
        <dbReference type="ChEBI" id="CHEBI:43474"/>
        <dbReference type="ChEBI" id="CHEBI:156326"/>
        <dbReference type="ChEBI" id="CHEBI:456216"/>
    </reaction>
    <physiologicalReaction direction="left-to-right" evidence="29">
        <dbReference type="Rhea" id="RHEA:81612"/>
    </physiologicalReaction>
</comment>
<evidence type="ECO:0000256" key="27">
    <source>
        <dbReference type="ARBA" id="ARBA00049901"/>
    </source>
</evidence>
<evidence type="ECO:0000256" key="6">
    <source>
        <dbReference type="ARBA" id="ARBA00022692"/>
    </source>
</evidence>
<keyword evidence="7" id="KW-0677">Repeat</keyword>
<evidence type="ECO:0000256" key="1">
    <source>
        <dbReference type="ARBA" id="ARBA00004651"/>
    </source>
</evidence>
<feature type="transmembrane region" description="Helical" evidence="31">
    <location>
        <begin position="38"/>
        <end position="59"/>
    </location>
</feature>
<dbReference type="FunFam" id="3.40.50.300:FF:000293">
    <property type="entry name" value="ATP binding cassette subfamily C member 1"/>
    <property type="match status" value="1"/>
</dbReference>
<reference evidence="34" key="1">
    <citation type="submission" date="2018-05" db="EMBL/GenBank/DDBJ databases">
        <title>Whole genome of Theropithecus gelada.</title>
        <authorList>
            <person name="Chiou K.L."/>
            <person name="Snyder-Mackler N."/>
        </authorList>
    </citation>
    <scope>NUCLEOTIDE SEQUENCE [LARGE SCALE GENOMIC DNA]</scope>
</reference>
<dbReference type="GO" id="GO:0015431">
    <property type="term" value="F:ABC-type glutathione S-conjugate transporter activity"/>
    <property type="evidence" value="ECO:0007669"/>
    <property type="project" value="UniProtKB-EC"/>
</dbReference>
<feature type="transmembrane region" description="Helical" evidence="31">
    <location>
        <begin position="217"/>
        <end position="245"/>
    </location>
</feature>
<dbReference type="InterPro" id="IPR027417">
    <property type="entry name" value="P-loop_NTPase"/>
</dbReference>
<evidence type="ECO:0000256" key="15">
    <source>
        <dbReference type="ARBA" id="ARBA00024220"/>
    </source>
</evidence>
<comment type="catalytic activity">
    <reaction evidence="22">
        <text>sphing-4-enine 1-phosphate(in) + ATP + H2O = sphing-4-enine 1-phosphate(out) + ADP + phosphate + H(+)</text>
        <dbReference type="Rhea" id="RHEA:38951"/>
        <dbReference type="ChEBI" id="CHEBI:15377"/>
        <dbReference type="ChEBI" id="CHEBI:15378"/>
        <dbReference type="ChEBI" id="CHEBI:30616"/>
        <dbReference type="ChEBI" id="CHEBI:43474"/>
        <dbReference type="ChEBI" id="CHEBI:60119"/>
        <dbReference type="ChEBI" id="CHEBI:456216"/>
    </reaction>
    <physiologicalReaction direction="left-to-right" evidence="22">
        <dbReference type="Rhea" id="RHEA:38952"/>
    </physiologicalReaction>
</comment>
<dbReference type="GO" id="GO:0006869">
    <property type="term" value="P:lipid transport"/>
    <property type="evidence" value="ECO:0007669"/>
    <property type="project" value="UniProtKB-KW"/>
</dbReference>
<dbReference type="CDD" id="cd03250">
    <property type="entry name" value="ABCC_MRP_domain1"/>
    <property type="match status" value="1"/>
</dbReference>
<dbReference type="CDD" id="cd03244">
    <property type="entry name" value="ABCC_MRP_domain2"/>
    <property type="match status" value="1"/>
</dbReference>
<protein>
    <recommendedName>
        <fullName evidence="17">Multidrug resistance-associated protein 1</fullName>
        <ecNumber evidence="3">7.6.2.2</ecNumber>
        <ecNumber evidence="15">7.6.2.3</ecNumber>
    </recommendedName>
    <alternativeName>
        <fullName evidence="20">ATP-binding cassette sub-family C member 1</fullName>
    </alternativeName>
    <alternativeName>
        <fullName evidence="19">Glutathione-S-conjugate-translocating ATPase ABCC1</fullName>
    </alternativeName>
    <alternativeName>
        <fullName evidence="18">Leukotriene C(4) transporter</fullName>
    </alternativeName>
</protein>
<evidence type="ECO:0000256" key="5">
    <source>
        <dbReference type="ARBA" id="ARBA00022475"/>
    </source>
</evidence>
<comment type="catalytic activity">
    <reaction evidence="27">
        <text>prostaglandin A2-S-(S)-glutathione(in) + ATP + H2O = prostaglandin A2-S-(S)-glutathione(out) + ADP + phosphate + H(+)</text>
        <dbReference type="Rhea" id="RHEA:81699"/>
        <dbReference type="ChEBI" id="CHEBI:15377"/>
        <dbReference type="ChEBI" id="CHEBI:15378"/>
        <dbReference type="ChEBI" id="CHEBI:30616"/>
        <dbReference type="ChEBI" id="CHEBI:43474"/>
        <dbReference type="ChEBI" id="CHEBI:133769"/>
        <dbReference type="ChEBI" id="CHEBI:456216"/>
    </reaction>
    <physiologicalReaction direction="left-to-right" evidence="27">
        <dbReference type="Rhea" id="RHEA:81700"/>
    </physiologicalReaction>
</comment>
<accession>A0A8D2K7A2</accession>
<evidence type="ECO:0000256" key="4">
    <source>
        <dbReference type="ARBA" id="ARBA00022448"/>
    </source>
</evidence>
<feature type="transmembrane region" description="Helical" evidence="31">
    <location>
        <begin position="911"/>
        <end position="932"/>
    </location>
</feature>
<evidence type="ECO:0000256" key="10">
    <source>
        <dbReference type="ARBA" id="ARBA00022840"/>
    </source>
</evidence>
<feature type="domain" description="ABC transmembrane type-1" evidence="33">
    <location>
        <begin position="660"/>
        <end position="940"/>
    </location>
</feature>
<feature type="transmembrane region" description="Helical" evidence="31">
    <location>
        <begin position="139"/>
        <end position="159"/>
    </location>
</feature>
<comment type="catalytic activity">
    <reaction evidence="26">
        <text>daunorubicin(in) + ATP + H2O = daunorubicin(out) + ADP + phosphate + H(+)</text>
        <dbReference type="Rhea" id="RHEA:33147"/>
        <dbReference type="ChEBI" id="CHEBI:15377"/>
        <dbReference type="ChEBI" id="CHEBI:15378"/>
        <dbReference type="ChEBI" id="CHEBI:30616"/>
        <dbReference type="ChEBI" id="CHEBI:43474"/>
        <dbReference type="ChEBI" id="CHEBI:64677"/>
        <dbReference type="ChEBI" id="CHEBI:456216"/>
    </reaction>
    <physiologicalReaction direction="left-to-right" evidence="26">
        <dbReference type="Rhea" id="RHEA:33148"/>
    </physiologicalReaction>
</comment>
<reference evidence="34" key="3">
    <citation type="submission" date="2025-09" db="UniProtKB">
        <authorList>
            <consortium name="Ensembl"/>
        </authorList>
    </citation>
    <scope>IDENTIFICATION</scope>
</reference>
<comment type="catalytic activity">
    <reaction evidence="21">
        <text>vincristine(in) + ATP + H2O = vincristine(out) + ADP + phosphate + H(+)</text>
        <dbReference type="Rhea" id="RHEA:60160"/>
        <dbReference type="ChEBI" id="CHEBI:15377"/>
        <dbReference type="ChEBI" id="CHEBI:15378"/>
        <dbReference type="ChEBI" id="CHEBI:30616"/>
        <dbReference type="ChEBI" id="CHEBI:43474"/>
        <dbReference type="ChEBI" id="CHEBI:143658"/>
        <dbReference type="ChEBI" id="CHEBI:456216"/>
    </reaction>
    <physiologicalReaction direction="left-to-right" evidence="21">
        <dbReference type="Rhea" id="RHEA:60161"/>
    </physiologicalReaction>
</comment>
<evidence type="ECO:0000256" key="3">
    <source>
        <dbReference type="ARBA" id="ARBA00012191"/>
    </source>
</evidence>